<reference evidence="2" key="1">
    <citation type="journal article" name="DNA Res.">
        <title>The physiological potential of anammox bacteria as revealed by their core genome structure.</title>
        <authorList>
            <person name="Okubo T."/>
            <person name="Toyoda A."/>
            <person name="Fukuhara K."/>
            <person name="Uchiyama I."/>
            <person name="Harigaya Y."/>
            <person name="Kuroiwa M."/>
            <person name="Suzuki T."/>
            <person name="Murakami Y."/>
            <person name="Suwa Y."/>
            <person name="Takami H."/>
        </authorList>
    </citation>
    <scope>NUCLEOTIDE SEQUENCE</scope>
    <source>
        <strain evidence="2">317325-2</strain>
    </source>
</reference>
<keyword evidence="1" id="KW-0812">Transmembrane</keyword>
<accession>A0A809SEP4</accession>
<evidence type="ECO:0000313" key="3">
    <source>
        <dbReference type="Proteomes" id="UP000662873"/>
    </source>
</evidence>
<dbReference type="Proteomes" id="UP000662873">
    <property type="component" value="Chromosome"/>
</dbReference>
<evidence type="ECO:0000313" key="2">
    <source>
        <dbReference type="EMBL" id="BBO24094.1"/>
    </source>
</evidence>
<evidence type="ECO:0000256" key="1">
    <source>
        <dbReference type="SAM" id="Phobius"/>
    </source>
</evidence>
<sequence length="318" mass="35703">MRLAAVLLGWIVFVCIASADLRQEIASNLRLGRTQVEGWELKCLIGKPEEPNYGYWTAGFHEGANFLKITRNHTNKAGVTNPLTMGYLRWNDILYQFNYGGDETKRTVGGGSISSNGYIEQSVLMAYEQCGLRYEDLVQSADSITGAGKQRTVTGQHEGHPYTIVVERFPFGWRVVEFNIEYLSGSFASRTRGRLEGWTDKAGVTLPQRGARHLEAVNPEFAGRGKRHPRVFECDFSTLKPSTKLTPLEVFRPGAFVVAGPYKLLQMTESGELVDGSGLLKKPFLPWNIAYVLSVAGLVFFSSLWFWQYKRRTAGSRR</sequence>
<organism evidence="2 3">
    <name type="scientific">Candidatus Nitrosymbiomonas proteolyticus</name>
    <dbReference type="NCBI Taxonomy" id="2608984"/>
    <lineage>
        <taxon>Bacteria</taxon>
        <taxon>Bacillati</taxon>
        <taxon>Armatimonadota</taxon>
        <taxon>Armatimonadota incertae sedis</taxon>
        <taxon>Candidatus Nitrosymbiomonas</taxon>
    </lineage>
</organism>
<dbReference type="KEGG" id="npy:NPRO_16890"/>
<dbReference type="EMBL" id="AP021858">
    <property type="protein sequence ID" value="BBO24094.1"/>
    <property type="molecule type" value="Genomic_DNA"/>
</dbReference>
<proteinExistence type="predicted"/>
<name>A0A809SEP4_9BACT</name>
<keyword evidence="1" id="KW-1133">Transmembrane helix</keyword>
<feature type="transmembrane region" description="Helical" evidence="1">
    <location>
        <begin position="289"/>
        <end position="307"/>
    </location>
</feature>
<keyword evidence="1" id="KW-0472">Membrane</keyword>
<protein>
    <submittedName>
        <fullName evidence="2">Uncharacterized protein</fullName>
    </submittedName>
</protein>
<gene>
    <name evidence="2" type="ORF">NPRO_16890</name>
</gene>
<dbReference type="AlphaFoldDB" id="A0A809SEP4"/>